<name>M1IRX5_9CREN</name>
<reference evidence="1 2" key="1">
    <citation type="journal article" date="2012" name="ISME J.">
        <title>Genomic evidence of rapid, global-scale gene flow in a Sulfolobus species.</title>
        <authorList>
            <person name="Mao D."/>
            <person name="Grogan D."/>
        </authorList>
    </citation>
    <scope>NUCLEOTIDE SEQUENCE [LARGE SCALE GENOMIC DNA]</scope>
    <source>
        <strain evidence="1 2">N8</strain>
    </source>
</reference>
<dbReference type="HOGENOM" id="CLU_3371407_0_0_2"/>
<dbReference type="EMBL" id="CP002817">
    <property type="protein sequence ID" value="AGE69986.1"/>
    <property type="molecule type" value="Genomic_DNA"/>
</dbReference>
<sequence>MLDKLLRVMLFVPLAVERDSSVGPFGINRTSNLK</sequence>
<organism evidence="2">
    <name type="scientific">Sulfolobus acidocaldarius N8</name>
    <dbReference type="NCBI Taxonomy" id="1028566"/>
    <lineage>
        <taxon>Archaea</taxon>
        <taxon>Thermoproteota</taxon>
        <taxon>Thermoprotei</taxon>
        <taxon>Sulfolobales</taxon>
        <taxon>Sulfolobaceae</taxon>
        <taxon>Sulfolobus</taxon>
    </lineage>
</organism>
<evidence type="ECO:0000313" key="2">
    <source>
        <dbReference type="Proteomes" id="UP000011281"/>
    </source>
</evidence>
<dbReference type="AlphaFoldDB" id="M1IRX5"/>
<proteinExistence type="predicted"/>
<evidence type="ECO:0000313" key="1">
    <source>
        <dbReference type="EMBL" id="AGE69986.1"/>
    </source>
</evidence>
<gene>
    <name evidence="1" type="ORF">SacN8_00025</name>
</gene>
<protein>
    <submittedName>
        <fullName evidence="1">Uncharacterized protein</fullName>
    </submittedName>
</protein>
<accession>M1IRX5</accession>
<dbReference type="Proteomes" id="UP000011281">
    <property type="component" value="Chromosome"/>
</dbReference>
<dbReference type="KEGG" id="sacn:SacN8_00025"/>